<dbReference type="Proteomes" id="UP000389128">
    <property type="component" value="Unassembled WGS sequence"/>
</dbReference>
<keyword evidence="4" id="KW-1185">Reference proteome</keyword>
<dbReference type="Gene3D" id="3.40.50.11290">
    <property type="match status" value="1"/>
</dbReference>
<name>A0A6C2CIT9_9RHOO</name>
<dbReference type="PANTHER" id="PTHR34595">
    <property type="entry name" value="BLR5612 PROTEIN"/>
    <property type="match status" value="1"/>
</dbReference>
<dbReference type="InterPro" id="IPR051680">
    <property type="entry name" value="ATP-dep_Glu-Cys_Ligase-2"/>
</dbReference>
<proteinExistence type="predicted"/>
<dbReference type="Gene3D" id="3.30.1490.270">
    <property type="match status" value="1"/>
</dbReference>
<dbReference type="RefSeq" id="WP_148581068.1">
    <property type="nucleotide sequence ID" value="NZ_SDKK01000026.1"/>
</dbReference>
<dbReference type="EMBL" id="SDKK01000026">
    <property type="protein sequence ID" value="TYC53586.1"/>
    <property type="molecule type" value="Genomic_DNA"/>
</dbReference>
<evidence type="ECO:0000259" key="2">
    <source>
        <dbReference type="Pfam" id="PF14403"/>
    </source>
</evidence>
<dbReference type="SUPFAM" id="SSF56059">
    <property type="entry name" value="Glutathione synthetase ATP-binding domain-like"/>
    <property type="match status" value="1"/>
</dbReference>
<dbReference type="Pfam" id="PF04168">
    <property type="entry name" value="Alpha-E"/>
    <property type="match status" value="1"/>
</dbReference>
<gene>
    <name evidence="3" type="ORF">ETQ85_21215</name>
</gene>
<feature type="domain" description="Circularly permuted ATP-grasp type 2" evidence="2">
    <location>
        <begin position="81"/>
        <end position="460"/>
    </location>
</feature>
<feature type="domain" description="DUF403" evidence="1">
    <location>
        <begin position="509"/>
        <end position="828"/>
    </location>
</feature>
<sequence>MPSSILAHYPFRADSYDELIGEDGVRPHWQEFLDHIDESSGDTLKARAAQLARGIQQNGVTYNVYADPRGTDRPWSVDLLPMILPADEWRSISTAIGQRVRLLDTLLGDLYGDQTTLAEGLLPPELVFGHKGFLWPCKGVKPPGGSYLHLYAADLARSPDGRWWVIADRTQSPSGAGYALENRLLVSRAFPDLFRDMQVQSLSGFFRGLQRSIAAQAPTDGEPPLSVLLSPGPFNETYFEHVYLARYMGYPLVEGQDLTVRNDTVYLKTVSGLKRVHAILRRLDDDFCDPVELRADSALGVPGLLSAVRAGRVLVANALGSGLLESAALPGFLPGICRHLLGEELAMPSVATWWCGEGPARAEVIENMKDLVIKPTFPGGSSEVIFGDQLADDQLEALARRIESDPSAYVAQELVKLSRAPAWSGGQRRKLMTRVMGLRVYAAITPEGYKVLPGGLARVAGAENTRILTMQKGGSSKDTWVLSDGPVATFSLLQNTVRVGDLIEETGTLSSRLAENLFWFGRYGERCDAVARLARLALSRLSEGRRTERSGALAMMLHLAAGAGLVEPEVVNAPVAKAELDLFRAVLDRRAECGLAANLQRLTWCATQAREHLSLDHWHALKRLSAELDTAREGVTDVSGLLEFLDEALTTFVSLSGFAMDNMTRDMGWRLHIVGRRIERLDNLAGTLARFLRRYVDITGPLQRELSVEVLLELCDSIITYRTRYRAQPELLPAVHMLTTDDGNPHALAFQVRMLSNYMTRFEADRGEMGIAELEKAFADVQAFAWGKLEAARPAAERSEASLQLARLLDQLASAGRGLADRLAMRFFSHVDRTGQTGQATFAA</sequence>
<protein>
    <submittedName>
        <fullName evidence="3">Molybdopterin oxidoreductase</fullName>
    </submittedName>
</protein>
<evidence type="ECO:0000259" key="1">
    <source>
        <dbReference type="Pfam" id="PF04168"/>
    </source>
</evidence>
<dbReference type="InterPro" id="IPR025841">
    <property type="entry name" value="CP_ATPgrasp_2"/>
</dbReference>
<evidence type="ECO:0000313" key="3">
    <source>
        <dbReference type="EMBL" id="TYC53586.1"/>
    </source>
</evidence>
<comment type="caution">
    <text evidence="3">The sequence shown here is derived from an EMBL/GenBank/DDBJ whole genome shotgun (WGS) entry which is preliminary data.</text>
</comment>
<accession>A0A6C2CIT9</accession>
<dbReference type="Pfam" id="PF14403">
    <property type="entry name" value="CP_ATPgrasp_2"/>
    <property type="match status" value="1"/>
</dbReference>
<dbReference type="PANTHER" id="PTHR34595:SF2">
    <property type="entry name" value="BLR2978 PROTEIN"/>
    <property type="match status" value="1"/>
</dbReference>
<organism evidence="3 4">
    <name type="scientific">Zoogloea oleivorans</name>
    <dbReference type="NCBI Taxonomy" id="1552750"/>
    <lineage>
        <taxon>Bacteria</taxon>
        <taxon>Pseudomonadati</taxon>
        <taxon>Pseudomonadota</taxon>
        <taxon>Betaproteobacteria</taxon>
        <taxon>Rhodocyclales</taxon>
        <taxon>Zoogloeaceae</taxon>
        <taxon>Zoogloea</taxon>
    </lineage>
</organism>
<dbReference type="InterPro" id="IPR007296">
    <property type="entry name" value="DUF403"/>
</dbReference>
<reference evidence="3 4" key="1">
    <citation type="submission" date="2019-01" db="EMBL/GenBank/DDBJ databases">
        <title>Zoogloea oleivorans genome sequencing and assembly.</title>
        <authorList>
            <person name="Tancsics A."/>
            <person name="Farkas M."/>
            <person name="Kriszt B."/>
            <person name="Maroti G."/>
            <person name="Horvath B."/>
        </authorList>
    </citation>
    <scope>NUCLEOTIDE SEQUENCE [LARGE SCALE GENOMIC DNA]</scope>
    <source>
        <strain evidence="3 4">Buc</strain>
    </source>
</reference>
<evidence type="ECO:0000313" key="4">
    <source>
        <dbReference type="Proteomes" id="UP000389128"/>
    </source>
</evidence>
<dbReference type="OrthoDB" id="9804079at2"/>
<dbReference type="AlphaFoldDB" id="A0A6C2CIT9"/>